<dbReference type="Gene3D" id="3.40.50.300">
    <property type="entry name" value="P-loop containing nucleotide triphosphate hydrolases"/>
    <property type="match status" value="1"/>
</dbReference>
<dbReference type="SUPFAM" id="SSF52540">
    <property type="entry name" value="P-loop containing nucleoside triphosphate hydrolases"/>
    <property type="match status" value="1"/>
</dbReference>
<feature type="domain" description="SF3 helicase" evidence="4">
    <location>
        <begin position="185"/>
        <end position="350"/>
    </location>
</feature>
<proteinExistence type="predicted"/>
<dbReference type="InterPro" id="IPR051620">
    <property type="entry name" value="ORF904-like_C"/>
</dbReference>
<evidence type="ECO:0000313" key="5">
    <source>
        <dbReference type="EMBL" id="OUN44369.1"/>
    </source>
</evidence>
<keyword evidence="1" id="KW-0547">Nucleotide-binding</keyword>
<dbReference type="PROSITE" id="PS51206">
    <property type="entry name" value="SF3_HELICASE_1"/>
    <property type="match status" value="1"/>
</dbReference>
<keyword evidence="2" id="KW-0378">Hydrolase</keyword>
<evidence type="ECO:0000256" key="3">
    <source>
        <dbReference type="ARBA" id="ARBA00022840"/>
    </source>
</evidence>
<evidence type="ECO:0000259" key="4">
    <source>
        <dbReference type="PROSITE" id="PS51206"/>
    </source>
</evidence>
<dbReference type="PANTHER" id="PTHR35372:SF2">
    <property type="entry name" value="SF3 HELICASE DOMAIN-CONTAINING PROTEIN"/>
    <property type="match status" value="1"/>
</dbReference>
<sequence length="474" mass="54038">MMAVKEIPAEYQEAATKRDEKIKGTNNKVTPIWIYTDDDDKKKIDVIKFATCIIKENPMVNNKFSEDGYWYNKKTGYWLTNTDTHLEKIIADSMLSVGKWQPNTFSSVKKLVTIKTTSEADFNPFDHSNPYLVSFKNGTYNMQDGTIKENSAKDYILQGHNYDLNIGGDAPITNQWFKDSFGSQEAANVVKTYIGYMFARTYGSFQKFMIFFGAGGDGKSTILNYLRSLIGNNNTSNVDLADLVDRSSAKFLTSKLYQKDLNYYADIGDGFMEQTSMLKGLTGGDAITGQFKNKTPFEFINHAKLIFSANSLPAFNDFTDGFIRRPVIVEVHKIKDFNDKYSMSEIEKERGAFAYECMHLFKLLLDGKYPGQLDKWGFPATDEMKTALKKWVTDNDMVSRWLDERCDTSDPAAFEKNVYVYESYKRFCSSEGGHPLGKKNFNANLSKHSIVPNAQKKIDGKRYRGYKGIRLLKD</sequence>
<gene>
    <name evidence="5" type="ORF">B5G22_09520</name>
</gene>
<protein>
    <recommendedName>
        <fullName evidence="4">SF3 helicase domain-containing protein</fullName>
    </recommendedName>
</protein>
<dbReference type="InterPro" id="IPR027417">
    <property type="entry name" value="P-loop_NTPase"/>
</dbReference>
<dbReference type="GO" id="GO:0016787">
    <property type="term" value="F:hydrolase activity"/>
    <property type="evidence" value="ECO:0007669"/>
    <property type="project" value="UniProtKB-KW"/>
</dbReference>
<dbReference type="EMBL" id="NFHN01000047">
    <property type="protein sequence ID" value="OUN44369.1"/>
    <property type="molecule type" value="Genomic_DNA"/>
</dbReference>
<dbReference type="GO" id="GO:0005524">
    <property type="term" value="F:ATP binding"/>
    <property type="evidence" value="ECO:0007669"/>
    <property type="project" value="UniProtKB-KW"/>
</dbReference>
<evidence type="ECO:0000256" key="1">
    <source>
        <dbReference type="ARBA" id="ARBA00022741"/>
    </source>
</evidence>
<dbReference type="Proteomes" id="UP000195868">
    <property type="component" value="Unassembled WGS sequence"/>
</dbReference>
<comment type="caution">
    <text evidence="5">The sequence shown here is derived from an EMBL/GenBank/DDBJ whole genome shotgun (WGS) entry which is preliminary data.</text>
</comment>
<dbReference type="InterPro" id="IPR014015">
    <property type="entry name" value="Helicase_SF3_DNA-vir"/>
</dbReference>
<dbReference type="Pfam" id="PF19263">
    <property type="entry name" value="DUF5906"/>
    <property type="match status" value="1"/>
</dbReference>
<dbReference type="Pfam" id="PF08706">
    <property type="entry name" value="D5_N"/>
    <property type="match status" value="1"/>
</dbReference>
<organism evidence="5 6">
    <name type="scientific">Limosilactobacillus reuteri</name>
    <name type="common">Lactobacillus reuteri</name>
    <dbReference type="NCBI Taxonomy" id="1598"/>
    <lineage>
        <taxon>Bacteria</taxon>
        <taxon>Bacillati</taxon>
        <taxon>Bacillota</taxon>
        <taxon>Bacilli</taxon>
        <taxon>Lactobacillales</taxon>
        <taxon>Lactobacillaceae</taxon>
        <taxon>Limosilactobacillus</taxon>
    </lineage>
</organism>
<dbReference type="PANTHER" id="PTHR35372">
    <property type="entry name" value="ATP BINDING PROTEIN-RELATED"/>
    <property type="match status" value="1"/>
</dbReference>
<reference evidence="6" key="1">
    <citation type="submission" date="2017-04" db="EMBL/GenBank/DDBJ databases">
        <title>Function of individual gut microbiota members based on whole genome sequencing of pure cultures obtained from chicken caecum.</title>
        <authorList>
            <person name="Medvecky M."/>
            <person name="Cejkova D."/>
            <person name="Polansky O."/>
            <person name="Karasova D."/>
            <person name="Kubasova T."/>
            <person name="Cizek A."/>
            <person name="Rychlik I."/>
        </authorList>
    </citation>
    <scope>NUCLEOTIDE SEQUENCE [LARGE SCALE GENOMIC DNA]</scope>
    <source>
        <strain evidence="6">An71</strain>
    </source>
</reference>
<dbReference type="AlphaFoldDB" id="A0A1Y3UDD9"/>
<dbReference type="InterPro" id="IPR014818">
    <property type="entry name" value="Phage/plasmid_primase_P4_C"/>
</dbReference>
<dbReference type="RefSeq" id="WP_087215875.1">
    <property type="nucleotide sequence ID" value="NZ_NFHN01000047.1"/>
</dbReference>
<dbReference type="InterPro" id="IPR045455">
    <property type="entry name" value="NrS-1_pol-like_helicase"/>
</dbReference>
<evidence type="ECO:0000313" key="6">
    <source>
        <dbReference type="Proteomes" id="UP000195868"/>
    </source>
</evidence>
<name>A0A1Y3UDD9_LIMRT</name>
<keyword evidence="3" id="KW-0067">ATP-binding</keyword>
<evidence type="ECO:0000256" key="2">
    <source>
        <dbReference type="ARBA" id="ARBA00022801"/>
    </source>
</evidence>
<dbReference type="InterPro" id="IPR006500">
    <property type="entry name" value="Helicase_put_C_phage/plasmid"/>
</dbReference>
<dbReference type="NCBIfam" id="TIGR01613">
    <property type="entry name" value="primase_Cterm"/>
    <property type="match status" value="1"/>
</dbReference>
<accession>A0A1Y3UDD9</accession>